<dbReference type="Proteomes" id="UP000275267">
    <property type="component" value="Unassembled WGS sequence"/>
</dbReference>
<feature type="region of interest" description="Disordered" evidence="1">
    <location>
        <begin position="57"/>
        <end position="77"/>
    </location>
</feature>
<evidence type="ECO:0000313" key="2">
    <source>
        <dbReference type="EMBL" id="RLN42226.1"/>
    </source>
</evidence>
<evidence type="ECO:0000313" key="3">
    <source>
        <dbReference type="Proteomes" id="UP000275267"/>
    </source>
</evidence>
<feature type="region of interest" description="Disordered" evidence="1">
    <location>
        <begin position="1"/>
        <end position="42"/>
    </location>
</feature>
<sequence>MSPITSLLQQRTHDRPLRHRWRRPLGGGAATGGDRGHHGCASSAAGEIQANLGDADRQDLGQPLRRGPASGGADWRAVVRTRPPAELPGALASCLRAELPRHGPAMVAPAAPRHGPARPPRPLLAVPPWSHLQWPAAEWVVEREAQICIPSRAVGKMASVFAFSVGVTFR</sequence>
<comment type="caution">
    <text evidence="2">The sequence shown here is derived from an EMBL/GenBank/DDBJ whole genome shotgun (WGS) entry which is preliminary data.</text>
</comment>
<proteinExistence type="predicted"/>
<reference evidence="3" key="1">
    <citation type="journal article" date="2019" name="Nat. Commun.">
        <title>The genome of broomcorn millet.</title>
        <authorList>
            <person name="Zou C."/>
            <person name="Miki D."/>
            <person name="Li D."/>
            <person name="Tang Q."/>
            <person name="Xiao L."/>
            <person name="Rajput S."/>
            <person name="Deng P."/>
            <person name="Jia W."/>
            <person name="Huang R."/>
            <person name="Zhang M."/>
            <person name="Sun Y."/>
            <person name="Hu J."/>
            <person name="Fu X."/>
            <person name="Schnable P.S."/>
            <person name="Li F."/>
            <person name="Zhang H."/>
            <person name="Feng B."/>
            <person name="Zhu X."/>
            <person name="Liu R."/>
            <person name="Schnable J.C."/>
            <person name="Zhu J.-K."/>
            <person name="Zhang H."/>
        </authorList>
    </citation>
    <scope>NUCLEOTIDE SEQUENCE [LARGE SCALE GENOMIC DNA]</scope>
</reference>
<evidence type="ECO:0000256" key="1">
    <source>
        <dbReference type="SAM" id="MobiDB-lite"/>
    </source>
</evidence>
<keyword evidence="3" id="KW-1185">Reference proteome</keyword>
<accession>A0A3L6TRC1</accession>
<protein>
    <submittedName>
        <fullName evidence="2">Uncharacterized protein</fullName>
    </submittedName>
</protein>
<name>A0A3L6TRC1_PANMI</name>
<dbReference type="AlphaFoldDB" id="A0A3L6TRC1"/>
<feature type="compositionally biased region" description="Polar residues" evidence="1">
    <location>
        <begin position="1"/>
        <end position="10"/>
    </location>
</feature>
<gene>
    <name evidence="2" type="ORF">C2845_PM01G12400</name>
</gene>
<dbReference type="EMBL" id="PQIB02000001">
    <property type="protein sequence ID" value="RLN42226.1"/>
    <property type="molecule type" value="Genomic_DNA"/>
</dbReference>
<organism evidence="2 3">
    <name type="scientific">Panicum miliaceum</name>
    <name type="common">Proso millet</name>
    <name type="synonym">Broomcorn millet</name>
    <dbReference type="NCBI Taxonomy" id="4540"/>
    <lineage>
        <taxon>Eukaryota</taxon>
        <taxon>Viridiplantae</taxon>
        <taxon>Streptophyta</taxon>
        <taxon>Embryophyta</taxon>
        <taxon>Tracheophyta</taxon>
        <taxon>Spermatophyta</taxon>
        <taxon>Magnoliopsida</taxon>
        <taxon>Liliopsida</taxon>
        <taxon>Poales</taxon>
        <taxon>Poaceae</taxon>
        <taxon>PACMAD clade</taxon>
        <taxon>Panicoideae</taxon>
        <taxon>Panicodae</taxon>
        <taxon>Paniceae</taxon>
        <taxon>Panicinae</taxon>
        <taxon>Panicum</taxon>
        <taxon>Panicum sect. Panicum</taxon>
    </lineage>
</organism>